<dbReference type="RefSeq" id="WP_068442876.1">
    <property type="nucleotide sequence ID" value="NZ_CP013862.1"/>
</dbReference>
<dbReference type="GO" id="GO:0009986">
    <property type="term" value="C:cell surface"/>
    <property type="evidence" value="ECO:0007669"/>
    <property type="project" value="UniProtKB-SubCell"/>
</dbReference>
<keyword evidence="3" id="KW-0812">Transmembrane</keyword>
<dbReference type="AlphaFoldDB" id="A0A0U4EBY0"/>
<dbReference type="SUPFAM" id="SSF54523">
    <property type="entry name" value="Pili subunits"/>
    <property type="match status" value="1"/>
</dbReference>
<dbReference type="NCBIfam" id="NF040982">
    <property type="entry name" value="ComGD"/>
    <property type="match status" value="1"/>
</dbReference>
<dbReference type="GO" id="GO:0030420">
    <property type="term" value="P:establishment of competence for transformation"/>
    <property type="evidence" value="ECO:0007669"/>
    <property type="project" value="UniProtKB-KW"/>
</dbReference>
<sequence>MKHYDGFTLIEVQFVLAVLSVLILISTPLTFSALDKKTEETFIETLEMDLLYMQSLSSNSKKRYKLHFDDPGFYTVQQSKSILRKRAIPAGWQVDTRTLNTVAFNQFGTIREAGTFAIHTLSEQYNVICPLGKGRCYIEKQ</sequence>
<keyword evidence="5" id="KW-1185">Reference proteome</keyword>
<evidence type="ECO:0000313" key="4">
    <source>
        <dbReference type="EMBL" id="ALX48073.1"/>
    </source>
</evidence>
<feature type="transmembrane region" description="Helical" evidence="3">
    <location>
        <begin position="12"/>
        <end position="34"/>
    </location>
</feature>
<proteinExistence type="predicted"/>
<dbReference type="InterPro" id="IPR045584">
    <property type="entry name" value="Pilin-like"/>
</dbReference>
<keyword evidence="2" id="KW-0178">Competence</keyword>
<evidence type="ECO:0000313" key="5">
    <source>
        <dbReference type="Proteomes" id="UP000050331"/>
    </source>
</evidence>
<keyword evidence="3" id="KW-1133">Transmembrane helix</keyword>
<dbReference type="InterPro" id="IPR012902">
    <property type="entry name" value="N_methyl_site"/>
</dbReference>
<dbReference type="KEGG" id="lao:AOX59_05305"/>
<dbReference type="Proteomes" id="UP000050331">
    <property type="component" value="Chromosome"/>
</dbReference>
<accession>A0A0U4EBY0</accession>
<gene>
    <name evidence="4" type="ORF">AOX59_05305</name>
</gene>
<dbReference type="NCBIfam" id="TIGR02532">
    <property type="entry name" value="IV_pilin_GFxxxE"/>
    <property type="match status" value="1"/>
</dbReference>
<dbReference type="Pfam" id="PF07963">
    <property type="entry name" value="N_methyl"/>
    <property type="match status" value="1"/>
</dbReference>
<evidence type="ECO:0000256" key="2">
    <source>
        <dbReference type="ARBA" id="ARBA00023287"/>
    </source>
</evidence>
<dbReference type="InterPro" id="IPR016785">
    <property type="entry name" value="ComGD"/>
</dbReference>
<organism evidence="4 5">
    <name type="scientific">Lentibacillus amyloliquefaciens</name>
    <dbReference type="NCBI Taxonomy" id="1472767"/>
    <lineage>
        <taxon>Bacteria</taxon>
        <taxon>Bacillati</taxon>
        <taxon>Bacillota</taxon>
        <taxon>Bacilli</taxon>
        <taxon>Bacillales</taxon>
        <taxon>Bacillaceae</taxon>
        <taxon>Lentibacillus</taxon>
    </lineage>
</organism>
<dbReference type="EMBL" id="CP013862">
    <property type="protein sequence ID" value="ALX48073.1"/>
    <property type="molecule type" value="Genomic_DNA"/>
</dbReference>
<comment type="subcellular location">
    <subcellularLocation>
        <location evidence="1">Cell surface</location>
    </subcellularLocation>
</comment>
<name>A0A0U4EBY0_9BACI</name>
<dbReference type="PIRSF" id="PIRSF021292">
    <property type="entry name" value="Competence_ComGD"/>
    <property type="match status" value="1"/>
</dbReference>
<reference evidence="4 5" key="1">
    <citation type="submission" date="2016-01" db="EMBL/GenBank/DDBJ databases">
        <title>Complete genome sequence of strain Lentibacillus amyloliquefaciens LAM0015T isolated from saline sediment.</title>
        <authorList>
            <person name="Wang J.-L."/>
            <person name="He M.-X."/>
        </authorList>
    </citation>
    <scope>NUCLEOTIDE SEQUENCE [LARGE SCALE GENOMIC DNA]</scope>
    <source>
        <strain evidence="4 5">LAM0015</strain>
    </source>
</reference>
<keyword evidence="3" id="KW-0472">Membrane</keyword>
<evidence type="ECO:0000256" key="1">
    <source>
        <dbReference type="ARBA" id="ARBA00004241"/>
    </source>
</evidence>
<dbReference type="STRING" id="1472767.AOX59_05305"/>
<protein>
    <recommendedName>
        <fullName evidence="6">Competence protein ComG</fullName>
    </recommendedName>
</protein>
<evidence type="ECO:0000256" key="3">
    <source>
        <dbReference type="SAM" id="Phobius"/>
    </source>
</evidence>
<evidence type="ECO:0008006" key="6">
    <source>
        <dbReference type="Google" id="ProtNLM"/>
    </source>
</evidence>
<dbReference type="OrthoDB" id="1653576at2"/>